<keyword evidence="2 3" id="KW-0040">ANK repeat</keyword>
<dbReference type="Pfam" id="PF12796">
    <property type="entry name" value="Ank_2"/>
    <property type="match status" value="1"/>
</dbReference>
<dbReference type="PANTHER" id="PTHR24198:SF165">
    <property type="entry name" value="ANKYRIN REPEAT-CONTAINING PROTEIN-RELATED"/>
    <property type="match status" value="1"/>
</dbReference>
<organism evidence="4 5">
    <name type="scientific">Seminavis robusta</name>
    <dbReference type="NCBI Taxonomy" id="568900"/>
    <lineage>
        <taxon>Eukaryota</taxon>
        <taxon>Sar</taxon>
        <taxon>Stramenopiles</taxon>
        <taxon>Ochrophyta</taxon>
        <taxon>Bacillariophyta</taxon>
        <taxon>Bacillariophyceae</taxon>
        <taxon>Bacillariophycidae</taxon>
        <taxon>Naviculales</taxon>
        <taxon>Naviculaceae</taxon>
        <taxon>Seminavis</taxon>
    </lineage>
</organism>
<keyword evidence="5" id="KW-1185">Reference proteome</keyword>
<feature type="repeat" description="ANK" evidence="3">
    <location>
        <begin position="8"/>
        <end position="40"/>
    </location>
</feature>
<dbReference type="Proteomes" id="UP001153069">
    <property type="component" value="Unassembled WGS sequence"/>
</dbReference>
<comment type="caution">
    <text evidence="4">The sequence shown here is derived from an EMBL/GenBank/DDBJ whole genome shotgun (WGS) entry which is preliminary data.</text>
</comment>
<evidence type="ECO:0000256" key="2">
    <source>
        <dbReference type="ARBA" id="ARBA00023043"/>
    </source>
</evidence>
<dbReference type="PROSITE" id="PS50297">
    <property type="entry name" value="ANK_REP_REGION"/>
    <property type="match status" value="2"/>
</dbReference>
<evidence type="ECO:0000256" key="3">
    <source>
        <dbReference type="PROSITE-ProRule" id="PRU00023"/>
    </source>
</evidence>
<dbReference type="Gene3D" id="1.25.40.20">
    <property type="entry name" value="Ankyrin repeat-containing domain"/>
    <property type="match status" value="1"/>
</dbReference>
<reference evidence="4" key="1">
    <citation type="submission" date="2020-06" db="EMBL/GenBank/DDBJ databases">
        <authorList>
            <consortium name="Plant Systems Biology data submission"/>
        </authorList>
    </citation>
    <scope>NUCLEOTIDE SEQUENCE</scope>
    <source>
        <strain evidence="4">D6</strain>
    </source>
</reference>
<dbReference type="SUPFAM" id="SSF48403">
    <property type="entry name" value="Ankyrin repeat"/>
    <property type="match status" value="1"/>
</dbReference>
<name>A0A9N8EMR3_9STRA</name>
<dbReference type="AlphaFoldDB" id="A0A9N8EMR3"/>
<evidence type="ECO:0000256" key="1">
    <source>
        <dbReference type="ARBA" id="ARBA00022737"/>
    </source>
</evidence>
<proteinExistence type="predicted"/>
<protein>
    <submittedName>
        <fullName evidence="4">Ankyrin repeat protein</fullName>
    </submittedName>
</protein>
<dbReference type="InterPro" id="IPR036770">
    <property type="entry name" value="Ankyrin_rpt-contain_sf"/>
</dbReference>
<dbReference type="PROSITE" id="PS50088">
    <property type="entry name" value="ANK_REPEAT"/>
    <property type="match status" value="2"/>
</dbReference>
<evidence type="ECO:0000313" key="4">
    <source>
        <dbReference type="EMBL" id="CAB9521794.1"/>
    </source>
</evidence>
<dbReference type="EMBL" id="CAICTM010001231">
    <property type="protein sequence ID" value="CAB9521794.1"/>
    <property type="molecule type" value="Genomic_DNA"/>
</dbReference>
<accession>A0A9N8EMR3</accession>
<dbReference type="InterPro" id="IPR002110">
    <property type="entry name" value="Ankyrin_rpt"/>
</dbReference>
<dbReference type="SMART" id="SM00248">
    <property type="entry name" value="ANK"/>
    <property type="match status" value="3"/>
</dbReference>
<dbReference type="PANTHER" id="PTHR24198">
    <property type="entry name" value="ANKYRIN REPEAT AND PROTEIN KINASE DOMAIN-CONTAINING PROTEIN"/>
    <property type="match status" value="1"/>
</dbReference>
<feature type="repeat" description="ANK" evidence="3">
    <location>
        <begin position="41"/>
        <end position="74"/>
    </location>
</feature>
<keyword evidence="1" id="KW-0677">Repeat</keyword>
<sequence length="140" mass="15123">MDTQAGYFGSTQLHIAVSRGREKTAVLLLRAGASPNMRDESGDSALHLVCGPSGRSDLVELLLGHGASINVQNRDGNTPLIIALQRGNGLARRLLELPEIETHHTNNKGDNALVAACSRGDLNILYILLRFRLGELGRLF</sequence>
<dbReference type="PRINTS" id="PR01415">
    <property type="entry name" value="ANKYRIN"/>
</dbReference>
<dbReference type="OrthoDB" id="47198at2759"/>
<evidence type="ECO:0000313" key="5">
    <source>
        <dbReference type="Proteomes" id="UP001153069"/>
    </source>
</evidence>
<gene>
    <name evidence="4" type="ORF">SEMRO_1233_G254810.1</name>
</gene>